<proteinExistence type="predicted"/>
<feature type="compositionally biased region" description="Basic and acidic residues" evidence="3">
    <location>
        <begin position="73"/>
        <end position="86"/>
    </location>
</feature>
<dbReference type="GO" id="GO:0005634">
    <property type="term" value="C:nucleus"/>
    <property type="evidence" value="ECO:0007669"/>
    <property type="project" value="UniProtKB-SubCell"/>
</dbReference>
<feature type="non-terminal residue" evidence="5">
    <location>
        <position position="1"/>
    </location>
</feature>
<dbReference type="PANTHER" id="PTHR12765">
    <property type="entry name" value="RED PROTEIN IK FACTOR CYTOKINE IK"/>
    <property type="match status" value="1"/>
</dbReference>
<feature type="domain" description="RED-like N-terminal" evidence="4">
    <location>
        <begin position="67"/>
        <end position="150"/>
    </location>
</feature>
<accession>A0A0J8BI02</accession>
<gene>
    <name evidence="5" type="ORF">BVRB_036930</name>
</gene>
<comment type="subcellular location">
    <subcellularLocation>
        <location evidence="1">Nucleus</location>
    </subcellularLocation>
</comment>
<evidence type="ECO:0000256" key="2">
    <source>
        <dbReference type="ARBA" id="ARBA00023242"/>
    </source>
</evidence>
<dbReference type="AlphaFoldDB" id="A0A0J8BI02"/>
<dbReference type="EMBL" id="KQ110278">
    <property type="protein sequence ID" value="KMS65345.1"/>
    <property type="molecule type" value="Genomic_DNA"/>
</dbReference>
<dbReference type="Proteomes" id="UP000035740">
    <property type="component" value="Unassembled WGS sequence"/>
</dbReference>
<evidence type="ECO:0000256" key="1">
    <source>
        <dbReference type="ARBA" id="ARBA00004123"/>
    </source>
</evidence>
<dbReference type="Pfam" id="PF07808">
    <property type="entry name" value="RED_N"/>
    <property type="match status" value="1"/>
</dbReference>
<evidence type="ECO:0000259" key="4">
    <source>
        <dbReference type="Pfam" id="PF07808"/>
    </source>
</evidence>
<keyword evidence="2" id="KW-0539">Nucleus</keyword>
<evidence type="ECO:0000256" key="3">
    <source>
        <dbReference type="SAM" id="MobiDB-lite"/>
    </source>
</evidence>
<evidence type="ECO:0000313" key="6">
    <source>
        <dbReference type="Proteomes" id="UP000035740"/>
    </source>
</evidence>
<name>A0A0J8BI02_BETVV</name>
<feature type="compositionally biased region" description="Basic and acidic residues" evidence="3">
    <location>
        <begin position="28"/>
        <end position="38"/>
    </location>
</feature>
<dbReference type="InterPro" id="IPR039896">
    <property type="entry name" value="Red-like"/>
</dbReference>
<organism evidence="5 6">
    <name type="scientific">Beta vulgaris subsp. vulgaris</name>
    <name type="common">Beet</name>
    <dbReference type="NCBI Taxonomy" id="3555"/>
    <lineage>
        <taxon>Eukaryota</taxon>
        <taxon>Viridiplantae</taxon>
        <taxon>Streptophyta</taxon>
        <taxon>Embryophyta</taxon>
        <taxon>Tracheophyta</taxon>
        <taxon>Spermatophyta</taxon>
        <taxon>Magnoliopsida</taxon>
        <taxon>eudicotyledons</taxon>
        <taxon>Gunneridae</taxon>
        <taxon>Pentapetalae</taxon>
        <taxon>Caryophyllales</taxon>
        <taxon>Chenopodiaceae</taxon>
        <taxon>Betoideae</taxon>
        <taxon>Beta</taxon>
    </lineage>
</organism>
<keyword evidence="6" id="KW-1185">Reference proteome</keyword>
<feature type="region of interest" description="Disordered" evidence="3">
    <location>
        <begin position="28"/>
        <end position="87"/>
    </location>
</feature>
<dbReference type="InterPro" id="IPR012916">
    <property type="entry name" value="RED_N"/>
</dbReference>
<sequence length="171" mass="19207">SDFIEDQNLIEMASGLSNDDFRKIMATPRHVDIEETPRRSTMSSGFAKPTAPKPTKLRPVKSSQPESLLPPGYRDRAQERREREQAGIEVAPIENEQITAEDIEALPDHMSKYLGGDENRTHLVKGLDYLLLEQSREKIQKDEELKLEKAMAQAAATVDSSVNFFAHSTAL</sequence>
<dbReference type="Gramene" id="KMS65345">
    <property type="protein sequence ID" value="KMS65345"/>
    <property type="gene ID" value="BVRB_036930"/>
</dbReference>
<evidence type="ECO:0000313" key="5">
    <source>
        <dbReference type="EMBL" id="KMS65345.1"/>
    </source>
</evidence>
<protein>
    <recommendedName>
        <fullName evidence="4">RED-like N-terminal domain-containing protein</fullName>
    </recommendedName>
</protein>
<reference evidence="5 6" key="1">
    <citation type="journal article" date="2014" name="Nature">
        <title>The genome of the recently domesticated crop plant sugar beet (Beta vulgaris).</title>
        <authorList>
            <person name="Dohm J.C."/>
            <person name="Minoche A.E."/>
            <person name="Holtgrawe D."/>
            <person name="Capella-Gutierrez S."/>
            <person name="Zakrzewski F."/>
            <person name="Tafer H."/>
            <person name="Rupp O."/>
            <person name="Sorensen T.R."/>
            <person name="Stracke R."/>
            <person name="Reinhardt R."/>
            <person name="Goesmann A."/>
            <person name="Kraft T."/>
            <person name="Schulz B."/>
            <person name="Stadler P.F."/>
            <person name="Schmidt T."/>
            <person name="Gabaldon T."/>
            <person name="Lehrach H."/>
            <person name="Weisshaar B."/>
            <person name="Himmelbauer H."/>
        </authorList>
    </citation>
    <scope>NUCLEOTIDE SEQUENCE [LARGE SCALE GENOMIC DNA]</scope>
    <source>
        <tissue evidence="5">Taproot</tissue>
    </source>
</reference>
<dbReference type="OrthoDB" id="508543at2759"/>